<dbReference type="PANTHER" id="PTHR31630">
    <property type="entry name" value="PHYTANOYL-COA DIOXYGENASE-RELATED-RELATED"/>
    <property type="match status" value="1"/>
</dbReference>
<feature type="region of interest" description="Disordered" evidence="2">
    <location>
        <begin position="294"/>
        <end position="323"/>
    </location>
</feature>
<dbReference type="PANTHER" id="PTHR31630:SF6">
    <property type="entry name" value="PHYTANOYL-COA DIOXYGENASE-RELATED"/>
    <property type="match status" value="1"/>
</dbReference>
<name>A0A3D8RYW6_9EURO</name>
<keyword evidence="4" id="KW-1185">Reference proteome</keyword>
<dbReference type="AlphaFoldDB" id="A0A3D8RYW6"/>
<dbReference type="Proteomes" id="UP000256690">
    <property type="component" value="Unassembled WGS sequence"/>
</dbReference>
<organism evidence="3 4">
    <name type="scientific">Aspergillus mulundensis</name>
    <dbReference type="NCBI Taxonomy" id="1810919"/>
    <lineage>
        <taxon>Eukaryota</taxon>
        <taxon>Fungi</taxon>
        <taxon>Dikarya</taxon>
        <taxon>Ascomycota</taxon>
        <taxon>Pezizomycotina</taxon>
        <taxon>Eurotiomycetes</taxon>
        <taxon>Eurotiomycetidae</taxon>
        <taxon>Eurotiales</taxon>
        <taxon>Aspergillaceae</taxon>
        <taxon>Aspergillus</taxon>
        <taxon>Aspergillus subgen. Nidulantes</taxon>
    </lineage>
</organism>
<gene>
    <name evidence="3" type="ORF">DSM5745_06095</name>
</gene>
<evidence type="ECO:0000256" key="2">
    <source>
        <dbReference type="SAM" id="MobiDB-lite"/>
    </source>
</evidence>
<dbReference type="Gene3D" id="2.60.120.620">
    <property type="entry name" value="q2cbj1_9rhob like domain"/>
    <property type="match status" value="1"/>
</dbReference>
<keyword evidence="3" id="KW-0223">Dioxygenase</keyword>
<dbReference type="Pfam" id="PF05721">
    <property type="entry name" value="PhyH"/>
    <property type="match status" value="1"/>
</dbReference>
<sequence>MPHAVNTLDTTHSYGDWRDDLFKNGFVVVKNVIPKERCDYYIAKMFEWAERFPWGFDRNDKSTWTPEHLPTHMKGGMYHGYRVQHEKFIWEARTEPGVLETFSKLWGTDELLVSFDGMNFTLPTGKPLPPTEPWPHVDQSPLRKGMQCVQGILNFAPNGPKDGGLLVMKGSSKLMPEFFEAHPEVIGRQTWGSSDWFGFDEEEVKWFTDRGCELLKVCADPGDVILWDSRTMHHNCVPTSQNLRAIVYACYTPAAFAQPDILRQKAEFFDQRMGTTHWPHDNLFVHGKEPLRLGKEDNGKRDRPWEEPVETEQIQKLAGKLAY</sequence>
<dbReference type="SUPFAM" id="SSF51197">
    <property type="entry name" value="Clavaminate synthase-like"/>
    <property type="match status" value="1"/>
</dbReference>
<reference evidence="3 4" key="1">
    <citation type="journal article" date="2018" name="IMA Fungus">
        <title>IMA Genome-F 9: Draft genome sequence of Annulohypoxylon stygium, Aspergillus mulundensis, Berkeleyomyces basicola (syn. Thielaviopsis basicola), Ceratocystis smalleyi, two Cercospora beticola strains, Coleophoma cylindrospora, Fusarium fracticaudum, Phialophora cf. hyalina, and Morchella septimelata.</title>
        <authorList>
            <person name="Wingfield B.D."/>
            <person name="Bills G.F."/>
            <person name="Dong Y."/>
            <person name="Huang W."/>
            <person name="Nel W.J."/>
            <person name="Swalarsk-Parry B.S."/>
            <person name="Vaghefi N."/>
            <person name="Wilken P.M."/>
            <person name="An Z."/>
            <person name="de Beer Z.W."/>
            <person name="De Vos L."/>
            <person name="Chen L."/>
            <person name="Duong T.A."/>
            <person name="Gao Y."/>
            <person name="Hammerbacher A."/>
            <person name="Kikkert J.R."/>
            <person name="Li Y."/>
            <person name="Li H."/>
            <person name="Li K."/>
            <person name="Li Q."/>
            <person name="Liu X."/>
            <person name="Ma X."/>
            <person name="Naidoo K."/>
            <person name="Pethybridge S.J."/>
            <person name="Sun J."/>
            <person name="Steenkamp E.T."/>
            <person name="van der Nest M.A."/>
            <person name="van Wyk S."/>
            <person name="Wingfield M.J."/>
            <person name="Xiong C."/>
            <person name="Yue Q."/>
            <person name="Zhang X."/>
        </authorList>
    </citation>
    <scope>NUCLEOTIDE SEQUENCE [LARGE SCALE GENOMIC DNA]</scope>
    <source>
        <strain evidence="3 4">DSM 5745</strain>
    </source>
</reference>
<accession>A0A3D8RYW6</accession>
<dbReference type="OrthoDB" id="445007at2759"/>
<dbReference type="GeneID" id="38116465"/>
<evidence type="ECO:0000313" key="4">
    <source>
        <dbReference type="Proteomes" id="UP000256690"/>
    </source>
</evidence>
<dbReference type="InterPro" id="IPR008775">
    <property type="entry name" value="Phytyl_CoA_dOase-like"/>
</dbReference>
<dbReference type="GO" id="GO:0051213">
    <property type="term" value="F:dioxygenase activity"/>
    <property type="evidence" value="ECO:0007669"/>
    <property type="project" value="UniProtKB-KW"/>
</dbReference>
<evidence type="ECO:0000256" key="1">
    <source>
        <dbReference type="ARBA" id="ARBA00005179"/>
    </source>
</evidence>
<feature type="compositionally biased region" description="Basic and acidic residues" evidence="2">
    <location>
        <begin position="294"/>
        <end position="306"/>
    </location>
</feature>
<comment type="caution">
    <text evidence="3">The sequence shown here is derived from an EMBL/GenBank/DDBJ whole genome shotgun (WGS) entry which is preliminary data.</text>
</comment>
<dbReference type="EMBL" id="PVWQ01000006">
    <property type="protein sequence ID" value="RDW79243.1"/>
    <property type="molecule type" value="Genomic_DNA"/>
</dbReference>
<comment type="pathway">
    <text evidence="1">Secondary metabolite biosynthesis.</text>
</comment>
<protein>
    <submittedName>
        <fullName evidence="3">Putative phytanoyldioxygenase</fullName>
    </submittedName>
</protein>
<dbReference type="RefSeq" id="XP_026603943.1">
    <property type="nucleotide sequence ID" value="XM_026748111.1"/>
</dbReference>
<keyword evidence="3" id="KW-0560">Oxidoreductase</keyword>
<evidence type="ECO:0000313" key="3">
    <source>
        <dbReference type="EMBL" id="RDW79243.1"/>
    </source>
</evidence>
<proteinExistence type="predicted"/>